<sequence length="334" mass="38370">MYADYDAFKAAVEPHWQRYWDDNAWVQNWSNWQDRDKMDQFCQAAYNLYRAAANNRMPYTLLGGTGIRMCKNLIANFGVTAASGIQEDVTRKHVRTEQRARNDGKGTHTDADNNIIPPVPVTGGAILSEKKWTPLLNDALIIGAITAHKTFSLTLETAEAGLFRQCGEDLLDEEVPKLQKILPHVTNRRNAEHLVKGTVDYQKNHWKEFMNRNAGMFWTFGQYTDRQTNRKASFQNPRVLARELLGLAFFGYQPAFGQGELYFKPPQDNAPDPTFQAYVRGLNDIGFHEGNRHTRIRLMSRISEFLFNDPRAVQMPQDRAYGERRVDARVRIPT</sequence>
<gene>
    <name evidence="2" type="ORF">LAL4801_03140</name>
</gene>
<dbReference type="RefSeq" id="WP_145903654.1">
    <property type="nucleotide sequence ID" value="NZ_CXST01000002.1"/>
</dbReference>
<protein>
    <submittedName>
        <fullName evidence="2">Uncharacterized protein</fullName>
    </submittedName>
</protein>
<keyword evidence="3" id="KW-1185">Reference proteome</keyword>
<evidence type="ECO:0000256" key="1">
    <source>
        <dbReference type="SAM" id="MobiDB-lite"/>
    </source>
</evidence>
<dbReference type="AlphaFoldDB" id="A0A0M6Y3L5"/>
<evidence type="ECO:0000313" key="2">
    <source>
        <dbReference type="EMBL" id="CTQ44695.1"/>
    </source>
</evidence>
<accession>A0A0M6Y3L5</accession>
<organism evidence="2 3">
    <name type="scientific">Roseibium aggregatum</name>
    <dbReference type="NCBI Taxonomy" id="187304"/>
    <lineage>
        <taxon>Bacteria</taxon>
        <taxon>Pseudomonadati</taxon>
        <taxon>Pseudomonadota</taxon>
        <taxon>Alphaproteobacteria</taxon>
        <taxon>Hyphomicrobiales</taxon>
        <taxon>Stappiaceae</taxon>
        <taxon>Roseibium</taxon>
    </lineage>
</organism>
<dbReference type="EMBL" id="CXST01000002">
    <property type="protein sequence ID" value="CTQ44695.1"/>
    <property type="molecule type" value="Genomic_DNA"/>
</dbReference>
<proteinExistence type="predicted"/>
<name>A0A0M6Y3L5_9HYPH</name>
<feature type="region of interest" description="Disordered" evidence="1">
    <location>
        <begin position="90"/>
        <end position="115"/>
    </location>
</feature>
<reference evidence="3" key="1">
    <citation type="submission" date="2015-07" db="EMBL/GenBank/DDBJ databases">
        <authorList>
            <person name="Rodrigo-Torres Lidia"/>
            <person name="Arahal R.David."/>
        </authorList>
    </citation>
    <scope>NUCLEOTIDE SEQUENCE [LARGE SCALE GENOMIC DNA]</scope>
    <source>
        <strain evidence="3">CECT 4801</strain>
    </source>
</reference>
<dbReference type="OrthoDB" id="7375957at2"/>
<feature type="compositionally biased region" description="Basic and acidic residues" evidence="1">
    <location>
        <begin position="90"/>
        <end position="111"/>
    </location>
</feature>
<dbReference type="Proteomes" id="UP000048926">
    <property type="component" value="Unassembled WGS sequence"/>
</dbReference>
<evidence type="ECO:0000313" key="3">
    <source>
        <dbReference type="Proteomes" id="UP000048926"/>
    </source>
</evidence>